<proteinExistence type="predicted"/>
<reference evidence="2" key="1">
    <citation type="submission" date="2018-06" db="EMBL/GenBank/DDBJ databases">
        <authorList>
            <person name="Zhirakovskaya E."/>
        </authorList>
    </citation>
    <scope>NUCLEOTIDE SEQUENCE</scope>
</reference>
<dbReference type="NCBIfam" id="TIGR00167">
    <property type="entry name" value="cbbA"/>
    <property type="match status" value="1"/>
</dbReference>
<sequence length="410" mass="44876">MPIVNMKHMLQHAYQHGYAVGAFEVVSMEFLDGIMMAAEEARAPVILSLAESHSDYFDFNLMMPAVEAAAERAEVPVAIHFDHGRSLESAIDGINKGCNGVLVDNSNLDFVMNSRITKQVVEMAQACGVAVEGELGYVPGIEGEGAAHYPGELAYTSVAEAKAYVERTGIDFLAVSIGTVHGGMKGKPKLDYQRLKQINEVLDMPLVVHGGTGLSDDQYHRLISNGVAKINCYTALSNAATKQIKNNTKSTNMNGYTALMNNIKRAVASEVERCMRLWGSAGRAAEVLTRCVSWGTAEHLIMFNITGLDIAAADAIMAEGEHVLSNIPGVREVFSGKTISRDAKYHYTWRVRFCHSERINSYQEHPDYVAFTGKLFRSVVEDKITIDLQTVDSSSAKYRIDAATNTHVMS</sequence>
<name>A0A3B1AFF8_9ZZZZ</name>
<dbReference type="GO" id="GO:0009025">
    <property type="term" value="F:tagatose-bisphosphate aldolase activity"/>
    <property type="evidence" value="ECO:0007669"/>
    <property type="project" value="TreeGrafter"/>
</dbReference>
<dbReference type="InterPro" id="IPR013785">
    <property type="entry name" value="Aldolase_TIM"/>
</dbReference>
<dbReference type="Gene3D" id="3.20.20.70">
    <property type="entry name" value="Aldolase class I"/>
    <property type="match status" value="1"/>
</dbReference>
<dbReference type="InterPro" id="IPR011008">
    <property type="entry name" value="Dimeric_a/b-barrel"/>
</dbReference>
<dbReference type="AlphaFoldDB" id="A0A3B1AFF8"/>
<dbReference type="GO" id="GO:0005975">
    <property type="term" value="P:carbohydrate metabolic process"/>
    <property type="evidence" value="ECO:0007669"/>
    <property type="project" value="InterPro"/>
</dbReference>
<evidence type="ECO:0000259" key="1">
    <source>
        <dbReference type="PROSITE" id="PS51502"/>
    </source>
</evidence>
<evidence type="ECO:0000313" key="2">
    <source>
        <dbReference type="EMBL" id="VAW98702.1"/>
    </source>
</evidence>
<dbReference type="Pfam" id="PF07876">
    <property type="entry name" value="Dabb"/>
    <property type="match status" value="1"/>
</dbReference>
<dbReference type="PROSITE" id="PS51502">
    <property type="entry name" value="S_R_A_B_BARREL"/>
    <property type="match status" value="1"/>
</dbReference>
<dbReference type="PANTHER" id="PTHR30304:SF0">
    <property type="entry name" value="D-TAGATOSE-1,6-BISPHOSPHATE ALDOLASE SUBUNIT GATY-RELATED"/>
    <property type="match status" value="1"/>
</dbReference>
<dbReference type="EC" id="4.1.2.13" evidence="2"/>
<dbReference type="GO" id="GO:0008270">
    <property type="term" value="F:zinc ion binding"/>
    <property type="evidence" value="ECO:0007669"/>
    <property type="project" value="InterPro"/>
</dbReference>
<organism evidence="2">
    <name type="scientific">hydrothermal vent metagenome</name>
    <dbReference type="NCBI Taxonomy" id="652676"/>
    <lineage>
        <taxon>unclassified sequences</taxon>
        <taxon>metagenomes</taxon>
        <taxon>ecological metagenomes</taxon>
    </lineage>
</organism>
<accession>A0A3B1AFF8</accession>
<dbReference type="SUPFAM" id="SSF54909">
    <property type="entry name" value="Dimeric alpha+beta barrel"/>
    <property type="match status" value="1"/>
</dbReference>
<dbReference type="SMART" id="SM00886">
    <property type="entry name" value="Dabb"/>
    <property type="match status" value="1"/>
</dbReference>
<dbReference type="InterPro" id="IPR013097">
    <property type="entry name" value="Dabb"/>
</dbReference>
<dbReference type="CDD" id="cd00947">
    <property type="entry name" value="TBP_aldolase_IIB"/>
    <property type="match status" value="1"/>
</dbReference>
<feature type="domain" description="Stress-response A/B barrel" evidence="1">
    <location>
        <begin position="297"/>
        <end position="388"/>
    </location>
</feature>
<dbReference type="EMBL" id="UOFT01000071">
    <property type="protein sequence ID" value="VAW98702.1"/>
    <property type="molecule type" value="Genomic_DNA"/>
</dbReference>
<gene>
    <name evidence="2" type="ORF">MNBD_GAMMA23-2396</name>
</gene>
<dbReference type="Pfam" id="PF01116">
    <property type="entry name" value="F_bP_aldolase"/>
    <property type="match status" value="1"/>
</dbReference>
<dbReference type="InterPro" id="IPR050246">
    <property type="entry name" value="Class_II_FBP_aldolase"/>
</dbReference>
<dbReference type="InterPro" id="IPR000771">
    <property type="entry name" value="FBA_II"/>
</dbReference>
<dbReference type="SUPFAM" id="SSF51569">
    <property type="entry name" value="Aldolase"/>
    <property type="match status" value="1"/>
</dbReference>
<dbReference type="Gene3D" id="3.30.70.100">
    <property type="match status" value="1"/>
</dbReference>
<dbReference type="GO" id="GO:0004332">
    <property type="term" value="F:fructose-bisphosphate aldolase activity"/>
    <property type="evidence" value="ECO:0007669"/>
    <property type="project" value="UniProtKB-EC"/>
</dbReference>
<protein>
    <submittedName>
        <fullName evidence="2">Fructose-bisphosphate aldolase class II</fullName>
        <ecNumber evidence="2">4.1.2.13</ecNumber>
    </submittedName>
</protein>
<dbReference type="GO" id="GO:0005829">
    <property type="term" value="C:cytosol"/>
    <property type="evidence" value="ECO:0007669"/>
    <property type="project" value="TreeGrafter"/>
</dbReference>
<keyword evidence="2" id="KW-0456">Lyase</keyword>
<dbReference type="PANTHER" id="PTHR30304">
    <property type="entry name" value="D-TAGATOSE-1,6-BISPHOSPHATE ALDOLASE"/>
    <property type="match status" value="1"/>
</dbReference>